<protein>
    <submittedName>
        <fullName evidence="1">Uncharacterized protein</fullName>
    </submittedName>
</protein>
<sequence>MQKNNSTIIGLGTLQHPEDFYSKLLKLPTWKGRVEKGVLVDDLEALFTTGHWGEIENIFKGKDDNKLEKAKDYYSNHYDEMQYPLLWESYWDCFDMAVQYFEDPSSFEQEIQSVIRSKGQKRFKINHL</sequence>
<comment type="caution">
    <text evidence="1">The sequence shown here is derived from an EMBL/GenBank/DDBJ whole genome shotgun (WGS) entry which is preliminary data.</text>
</comment>
<organism evidence="1 2">
    <name type="scientific">Halobacillus seohaensis</name>
    <dbReference type="NCBI Taxonomy" id="447421"/>
    <lineage>
        <taxon>Bacteria</taxon>
        <taxon>Bacillati</taxon>
        <taxon>Bacillota</taxon>
        <taxon>Bacilli</taxon>
        <taxon>Bacillales</taxon>
        <taxon>Bacillaceae</taxon>
        <taxon>Halobacillus</taxon>
    </lineage>
</organism>
<name>A0ABW2EPN7_9BACI</name>
<dbReference type="EMBL" id="JBHSZV010000033">
    <property type="protein sequence ID" value="MFC7062831.1"/>
    <property type="molecule type" value="Genomic_DNA"/>
</dbReference>
<dbReference type="RefSeq" id="WP_204710624.1">
    <property type="nucleotide sequence ID" value="NZ_JBHSZV010000033.1"/>
</dbReference>
<reference evidence="2" key="1">
    <citation type="journal article" date="2019" name="Int. J. Syst. Evol. Microbiol.">
        <title>The Global Catalogue of Microorganisms (GCM) 10K type strain sequencing project: providing services to taxonomists for standard genome sequencing and annotation.</title>
        <authorList>
            <consortium name="The Broad Institute Genomics Platform"/>
            <consortium name="The Broad Institute Genome Sequencing Center for Infectious Disease"/>
            <person name="Wu L."/>
            <person name="Ma J."/>
        </authorList>
    </citation>
    <scope>NUCLEOTIDE SEQUENCE [LARGE SCALE GENOMIC DNA]</scope>
    <source>
        <strain evidence="2">CGMCC 4.1621</strain>
    </source>
</reference>
<gene>
    <name evidence="1" type="ORF">ACFQIC_13380</name>
</gene>
<proteinExistence type="predicted"/>
<evidence type="ECO:0000313" key="2">
    <source>
        <dbReference type="Proteomes" id="UP001596410"/>
    </source>
</evidence>
<evidence type="ECO:0000313" key="1">
    <source>
        <dbReference type="EMBL" id="MFC7062831.1"/>
    </source>
</evidence>
<keyword evidence="2" id="KW-1185">Reference proteome</keyword>
<dbReference type="Proteomes" id="UP001596410">
    <property type="component" value="Unassembled WGS sequence"/>
</dbReference>
<accession>A0ABW2EPN7</accession>